<organism evidence="1 2">
    <name type="scientific">Paramecium sonneborni</name>
    <dbReference type="NCBI Taxonomy" id="65129"/>
    <lineage>
        <taxon>Eukaryota</taxon>
        <taxon>Sar</taxon>
        <taxon>Alveolata</taxon>
        <taxon>Ciliophora</taxon>
        <taxon>Intramacronucleata</taxon>
        <taxon>Oligohymenophorea</taxon>
        <taxon>Peniculida</taxon>
        <taxon>Parameciidae</taxon>
        <taxon>Paramecium</taxon>
    </lineage>
</organism>
<sequence length="108" mass="12725">MKKLEKFQIVKNMKIYILDDIHKLQKKTDDDFVTSPFSINTDRELLPDLKSIILNQSYLDRINYDGQPYDETYSKSIKTDSSNKLFIFEEEQFVNGDSISSEQISNEF</sequence>
<protein>
    <submittedName>
        <fullName evidence="1">Uncharacterized protein</fullName>
    </submittedName>
</protein>
<gene>
    <name evidence="1" type="ORF">PSON_ATCC_30995.1.T0820177</name>
</gene>
<evidence type="ECO:0000313" key="1">
    <source>
        <dbReference type="EMBL" id="CAD8104556.1"/>
    </source>
</evidence>
<dbReference type="AlphaFoldDB" id="A0A8S1PNE7"/>
<proteinExistence type="predicted"/>
<accession>A0A8S1PNE7</accession>
<name>A0A8S1PNE7_9CILI</name>
<comment type="caution">
    <text evidence="1">The sequence shown here is derived from an EMBL/GenBank/DDBJ whole genome shotgun (WGS) entry which is preliminary data.</text>
</comment>
<keyword evidence="2" id="KW-1185">Reference proteome</keyword>
<evidence type="ECO:0000313" key="2">
    <source>
        <dbReference type="Proteomes" id="UP000692954"/>
    </source>
</evidence>
<dbReference type="EMBL" id="CAJJDN010000082">
    <property type="protein sequence ID" value="CAD8104556.1"/>
    <property type="molecule type" value="Genomic_DNA"/>
</dbReference>
<dbReference type="Proteomes" id="UP000692954">
    <property type="component" value="Unassembled WGS sequence"/>
</dbReference>
<dbReference type="OrthoDB" id="310085at2759"/>
<reference evidence="1" key="1">
    <citation type="submission" date="2021-01" db="EMBL/GenBank/DDBJ databases">
        <authorList>
            <consortium name="Genoscope - CEA"/>
            <person name="William W."/>
        </authorList>
    </citation>
    <scope>NUCLEOTIDE SEQUENCE</scope>
</reference>